<dbReference type="InterPro" id="IPR036388">
    <property type="entry name" value="WH-like_DNA-bd_sf"/>
</dbReference>
<comment type="caution">
    <text evidence="6">The sequence shown here is derived from an EMBL/GenBank/DDBJ whole genome shotgun (WGS) entry which is preliminary data.</text>
</comment>
<dbReference type="EMBL" id="LJGZ01000096">
    <property type="protein sequence ID" value="OEV17721.1"/>
    <property type="molecule type" value="Genomic_DNA"/>
</dbReference>
<dbReference type="InterPro" id="IPR039422">
    <property type="entry name" value="MarR/SlyA-like"/>
</dbReference>
<keyword evidence="2" id="KW-0238">DNA-binding</keyword>
<feature type="region of interest" description="Disordered" evidence="4">
    <location>
        <begin position="1"/>
        <end position="21"/>
    </location>
</feature>
<gene>
    <name evidence="6" type="ORF">AN221_25685</name>
</gene>
<evidence type="ECO:0000313" key="6">
    <source>
        <dbReference type="EMBL" id="OEV17721.1"/>
    </source>
</evidence>
<evidence type="ECO:0000256" key="1">
    <source>
        <dbReference type="ARBA" id="ARBA00023015"/>
    </source>
</evidence>
<name>A0A1E7LNH6_9ACTN</name>
<reference evidence="6 7" key="1">
    <citation type="journal article" date="2016" name="Front. Microbiol.">
        <title>Comparative Genomics Analysis of Streptomyces Species Reveals Their Adaptation to the Marine Environment and Their Diversity at the Genomic Level.</title>
        <authorList>
            <person name="Tian X."/>
            <person name="Zhang Z."/>
            <person name="Yang T."/>
            <person name="Chen M."/>
            <person name="Li J."/>
            <person name="Chen F."/>
            <person name="Yang J."/>
            <person name="Li W."/>
            <person name="Zhang B."/>
            <person name="Zhang Z."/>
            <person name="Wu J."/>
            <person name="Zhang C."/>
            <person name="Long L."/>
            <person name="Xiao J."/>
        </authorList>
    </citation>
    <scope>NUCLEOTIDE SEQUENCE [LARGE SCALE GENOMIC DNA]</scope>
    <source>
        <strain evidence="6 7">SCSIO M10372</strain>
    </source>
</reference>
<evidence type="ECO:0000256" key="3">
    <source>
        <dbReference type="ARBA" id="ARBA00023163"/>
    </source>
</evidence>
<dbReference type="Pfam" id="PF12802">
    <property type="entry name" value="MarR_2"/>
    <property type="match status" value="1"/>
</dbReference>
<accession>A0A1E7LNH6</accession>
<dbReference type="PANTHER" id="PTHR33164:SF64">
    <property type="entry name" value="TRANSCRIPTIONAL REGULATOR SLYA"/>
    <property type="match status" value="1"/>
</dbReference>
<dbReference type="GO" id="GO:0006950">
    <property type="term" value="P:response to stress"/>
    <property type="evidence" value="ECO:0007669"/>
    <property type="project" value="TreeGrafter"/>
</dbReference>
<keyword evidence="3" id="KW-0804">Transcription</keyword>
<dbReference type="PROSITE" id="PS50995">
    <property type="entry name" value="HTH_MARR_2"/>
    <property type="match status" value="1"/>
</dbReference>
<dbReference type="Gene3D" id="1.10.10.10">
    <property type="entry name" value="Winged helix-like DNA-binding domain superfamily/Winged helix DNA-binding domain"/>
    <property type="match status" value="1"/>
</dbReference>
<dbReference type="GO" id="GO:0003677">
    <property type="term" value="F:DNA binding"/>
    <property type="evidence" value="ECO:0007669"/>
    <property type="project" value="UniProtKB-KW"/>
</dbReference>
<dbReference type="InterPro" id="IPR036390">
    <property type="entry name" value="WH_DNA-bd_sf"/>
</dbReference>
<dbReference type="PANTHER" id="PTHR33164">
    <property type="entry name" value="TRANSCRIPTIONAL REGULATOR, MARR FAMILY"/>
    <property type="match status" value="1"/>
</dbReference>
<evidence type="ECO:0000256" key="2">
    <source>
        <dbReference type="ARBA" id="ARBA00023125"/>
    </source>
</evidence>
<dbReference type="Proteomes" id="UP000175971">
    <property type="component" value="Unassembled WGS sequence"/>
</dbReference>
<dbReference type="SMART" id="SM00347">
    <property type="entry name" value="HTH_MARR"/>
    <property type="match status" value="1"/>
</dbReference>
<dbReference type="AlphaFoldDB" id="A0A1E7LNH6"/>
<protein>
    <submittedName>
        <fullName evidence="6">MarR family transcriptional regulator</fullName>
    </submittedName>
</protein>
<evidence type="ECO:0000313" key="7">
    <source>
        <dbReference type="Proteomes" id="UP000175971"/>
    </source>
</evidence>
<dbReference type="PRINTS" id="PR00598">
    <property type="entry name" value="HTHMARR"/>
</dbReference>
<dbReference type="InterPro" id="IPR000835">
    <property type="entry name" value="HTH_MarR-typ"/>
</dbReference>
<keyword evidence="7" id="KW-1185">Reference proteome</keyword>
<proteinExistence type="predicted"/>
<dbReference type="RefSeq" id="WP_070202902.1">
    <property type="nucleotide sequence ID" value="NZ_LJGZ01000096.1"/>
</dbReference>
<dbReference type="SUPFAM" id="SSF46785">
    <property type="entry name" value="Winged helix' DNA-binding domain"/>
    <property type="match status" value="1"/>
</dbReference>
<sequence length="163" mass="17857">MPAQDRVNGESAGRSTAPGDPDHRLGFLLAYHGNSTQTLIHKALSAIGLTPRHLMTLMQLAEGPVTQKALIERLDVDPSVLVALLNDLESADLVRRRRDTADRRRHIVEITPQGTAQLGASDAALDTVERELFTDLSAHERTTLRGLLGKLRTSPEDFSCTEE</sequence>
<dbReference type="GO" id="GO:0003700">
    <property type="term" value="F:DNA-binding transcription factor activity"/>
    <property type="evidence" value="ECO:0007669"/>
    <property type="project" value="InterPro"/>
</dbReference>
<dbReference type="OrthoDB" id="4463574at2"/>
<dbReference type="PATRIC" id="fig|518642.7.peg.1428"/>
<keyword evidence="1" id="KW-0805">Transcription regulation</keyword>
<evidence type="ECO:0000256" key="4">
    <source>
        <dbReference type="SAM" id="MobiDB-lite"/>
    </source>
</evidence>
<feature type="domain" description="HTH marR-type" evidence="5">
    <location>
        <begin position="22"/>
        <end position="153"/>
    </location>
</feature>
<evidence type="ECO:0000259" key="5">
    <source>
        <dbReference type="PROSITE" id="PS50995"/>
    </source>
</evidence>
<organism evidence="6 7">
    <name type="scientific">Streptomyces nanshensis</name>
    <dbReference type="NCBI Taxonomy" id="518642"/>
    <lineage>
        <taxon>Bacteria</taxon>
        <taxon>Bacillati</taxon>
        <taxon>Actinomycetota</taxon>
        <taxon>Actinomycetes</taxon>
        <taxon>Kitasatosporales</taxon>
        <taxon>Streptomycetaceae</taxon>
        <taxon>Streptomyces</taxon>
    </lineage>
</organism>